<keyword evidence="2" id="KW-1185">Reference proteome</keyword>
<comment type="caution">
    <text evidence="1">The sequence shown here is derived from an EMBL/GenBank/DDBJ whole genome shotgun (WGS) entry which is preliminary data.</text>
</comment>
<dbReference type="Proteomes" id="UP001144978">
    <property type="component" value="Unassembled WGS sequence"/>
</dbReference>
<gene>
    <name evidence="1" type="ORF">NUW54_g4706</name>
</gene>
<evidence type="ECO:0000313" key="1">
    <source>
        <dbReference type="EMBL" id="KAJ3004658.1"/>
    </source>
</evidence>
<accession>A0ACC1PX67</accession>
<proteinExistence type="predicted"/>
<organism evidence="1 2">
    <name type="scientific">Trametes sanguinea</name>
    <dbReference type="NCBI Taxonomy" id="158606"/>
    <lineage>
        <taxon>Eukaryota</taxon>
        <taxon>Fungi</taxon>
        <taxon>Dikarya</taxon>
        <taxon>Basidiomycota</taxon>
        <taxon>Agaricomycotina</taxon>
        <taxon>Agaricomycetes</taxon>
        <taxon>Polyporales</taxon>
        <taxon>Polyporaceae</taxon>
        <taxon>Trametes</taxon>
    </lineage>
</organism>
<dbReference type="EMBL" id="JANSHE010001096">
    <property type="protein sequence ID" value="KAJ3004658.1"/>
    <property type="molecule type" value="Genomic_DNA"/>
</dbReference>
<protein>
    <submittedName>
        <fullName evidence="1">Uncharacterized protein</fullName>
    </submittedName>
</protein>
<reference evidence="1" key="1">
    <citation type="submission" date="2022-08" db="EMBL/GenBank/DDBJ databases">
        <title>Genome Sequence of Pycnoporus sanguineus.</title>
        <authorList>
            <person name="Buettner E."/>
        </authorList>
    </citation>
    <scope>NUCLEOTIDE SEQUENCE</scope>
    <source>
        <strain evidence="1">CG-C14</strain>
    </source>
</reference>
<sequence>MSARVQRTTTCVIAPPSGCAVVSSVRRDVHIGSASANAQEEQSAGERRSNEGDGTRTAHIAHLRRRLPRDRRRRDLLPVPALRALAPLRARDRRRPVLRVPRRRLHEQVGHRLPPLIPSDPCCTEAVSPDCGCCAWGASIRATLEVCRISRNMRKNGTRIDSATLQISPAANFRAVGAGTYSPGAGLYPQCEQGEAMRVRPQYAMTPHTTPKRFFPLPGFYGVMEMDPVAMVQDLKDQEAERLARAMQTKKYLVYLYNPIELPWPDRPWYGYYVYPIGPFLRSENAEKAITSDMCIPIAPNKEHPARRSPLATVPPFPFTNCYHWVDALTRVRIRAGQEFDETRAVQLPNVAQVQMQDMFEEDMDRAYDVLEERQQSGGPPAAQSIASDTVGPEGGSQPIHNCGITPPATSGRQSLGRSGTRSNSEGSSCSGSRRPSFSASVDSMDVFAALDPFGFSGDEDVLLAPLVDFCFDLTDHLCQEEIPSPVEFWNERDQILSIMKEARERASQSLLSSSGLREPIDPTLDPAAKYVQGIKDTMLPSAVMHASLPNGDAKPCGEGSARRKQATCWPYPAPSSICTTHGTRPAPTAYFPAPQRYSPTSFACSDYSIYPVLAMKPLLYRRTCSSALASAIHRLLALLRQIMPALQYSRMHIHSIQ</sequence>
<evidence type="ECO:0000313" key="2">
    <source>
        <dbReference type="Proteomes" id="UP001144978"/>
    </source>
</evidence>
<name>A0ACC1PX67_9APHY</name>